<reference evidence="1 2" key="1">
    <citation type="submission" date="2015-08" db="EMBL/GenBank/DDBJ databases">
        <authorList>
            <person name="Babu N.S."/>
            <person name="Beckwith C.J."/>
            <person name="Beseler K.G."/>
            <person name="Brison A."/>
            <person name="Carone J.V."/>
            <person name="Caskin T.P."/>
            <person name="Diamond M."/>
            <person name="Durham M.E."/>
            <person name="Foxe J.M."/>
            <person name="Go M."/>
            <person name="Henderson B.A."/>
            <person name="Jones I.B."/>
            <person name="McGettigan J.A."/>
            <person name="Micheletti S.J."/>
            <person name="Nasrallah M.E."/>
            <person name="Ortiz D."/>
            <person name="Piller C.R."/>
            <person name="Privatt S.R."/>
            <person name="Schneider S.L."/>
            <person name="Sharp S."/>
            <person name="Smith T.C."/>
            <person name="Stanton J.D."/>
            <person name="Ullery H.E."/>
            <person name="Wilson R.J."/>
            <person name="Serrano M.G."/>
            <person name="Buck G."/>
            <person name="Lee V."/>
            <person name="Wang Y."/>
            <person name="Carvalho R."/>
            <person name="Voegtly L."/>
            <person name="Shi R."/>
            <person name="Duckworth R."/>
            <person name="Johnson A."/>
            <person name="Loviza R."/>
            <person name="Walstead R."/>
            <person name="Shah Z."/>
            <person name="Kiflezghi M."/>
            <person name="Wade K."/>
            <person name="Ball S.L."/>
            <person name="Bradley K.W."/>
            <person name="Asai D.J."/>
            <person name="Bowman C.A."/>
            <person name="Russell D.A."/>
            <person name="Pope W.H."/>
            <person name="Jacobs-Sera D."/>
            <person name="Hendrix R.W."/>
            <person name="Hatfull G.F."/>
        </authorList>
    </citation>
    <scope>NUCLEOTIDE SEQUENCE [LARGE SCALE GENOMIC DNA]</scope>
    <source>
        <strain evidence="1 2">DSM 27648</strain>
    </source>
</reference>
<gene>
    <name evidence="1" type="ORF">AKJ09_00574</name>
</gene>
<dbReference type="EMBL" id="CP012333">
    <property type="protein sequence ID" value="AKU93910.1"/>
    <property type="molecule type" value="Genomic_DNA"/>
</dbReference>
<dbReference type="KEGG" id="llu:AKJ09_00574"/>
<evidence type="ECO:0000313" key="2">
    <source>
        <dbReference type="Proteomes" id="UP000064967"/>
    </source>
</evidence>
<proteinExistence type="predicted"/>
<dbReference type="STRING" id="1391654.AKJ09_00574"/>
<accession>A0A0K1PK55</accession>
<evidence type="ECO:0000313" key="1">
    <source>
        <dbReference type="EMBL" id="AKU93910.1"/>
    </source>
</evidence>
<sequence>MRARGVSPLVVDDPRTDFRPTPWGPFVASIETPAMGVVVDALCGPDRARCKATCGERKEARSFAACAIDALYGDDSESWTLARELFDEHGTLPGTGAVHVIDAGYLGVMNTRAALPKGAYRHHLQWLVKGLRTIESVIAAVATTSSEPVLFRTRPHAVMFYKTDVPSYPSAYAMENVVGYNLEGPLHESEHKVMATLFHEIFHLNDAGHGDWSDRALSPLFSAILETCADDDACLEPYAPDDTKVPGGTYYPFDPRTAAVREYAAEIGERWFVEHRAIVERGEQPEQAFKCATSLNADAWSQVVGEFFGGVDLVAECPTPAPSSEES</sequence>
<protein>
    <submittedName>
        <fullName evidence="1">Uncharacterized protein</fullName>
    </submittedName>
</protein>
<dbReference type="RefSeq" id="WP_146645587.1">
    <property type="nucleotide sequence ID" value="NZ_CP012333.1"/>
</dbReference>
<name>A0A0K1PK55_9BACT</name>
<keyword evidence="2" id="KW-1185">Reference proteome</keyword>
<dbReference type="Proteomes" id="UP000064967">
    <property type="component" value="Chromosome"/>
</dbReference>
<dbReference type="AlphaFoldDB" id="A0A0K1PK55"/>
<organism evidence="1 2">
    <name type="scientific">Labilithrix luteola</name>
    <dbReference type="NCBI Taxonomy" id="1391654"/>
    <lineage>
        <taxon>Bacteria</taxon>
        <taxon>Pseudomonadati</taxon>
        <taxon>Myxococcota</taxon>
        <taxon>Polyangia</taxon>
        <taxon>Polyangiales</taxon>
        <taxon>Labilitrichaceae</taxon>
        <taxon>Labilithrix</taxon>
    </lineage>
</organism>